<evidence type="ECO:0000313" key="1">
    <source>
        <dbReference type="EMBL" id="AFM40556.1"/>
    </source>
</evidence>
<dbReference type="EMBL" id="CP003639">
    <property type="protein sequence ID" value="AFM40556.1"/>
    <property type="molecule type" value="Genomic_DNA"/>
</dbReference>
<dbReference type="KEGG" id="dai:Desaci_1552"/>
<gene>
    <name evidence="1" type="ordered locus">Desaci_1552</name>
</gene>
<dbReference type="Proteomes" id="UP000002892">
    <property type="component" value="Chromosome"/>
</dbReference>
<organism evidence="1 2">
    <name type="scientific">Desulfosporosinus acidiphilus (strain DSM 22704 / JCM 16185 / SJ4)</name>
    <dbReference type="NCBI Taxonomy" id="646529"/>
    <lineage>
        <taxon>Bacteria</taxon>
        <taxon>Bacillati</taxon>
        <taxon>Bacillota</taxon>
        <taxon>Clostridia</taxon>
        <taxon>Eubacteriales</taxon>
        <taxon>Desulfitobacteriaceae</taxon>
        <taxon>Desulfosporosinus</taxon>
    </lineage>
</organism>
<protein>
    <submittedName>
        <fullName evidence="1">Uncharacterized protein</fullName>
    </submittedName>
</protein>
<keyword evidence="2" id="KW-1185">Reference proteome</keyword>
<sequence>MQIITSEDMKTNTIKILINEFLVTHEITSKESISIELLNYLRNKEMKIEDGVLFNQLLDLIEEKVIGLMDEKIG</sequence>
<evidence type="ECO:0000313" key="2">
    <source>
        <dbReference type="Proteomes" id="UP000002892"/>
    </source>
</evidence>
<dbReference type="HOGENOM" id="CLU_200335_0_0_9"/>
<dbReference type="RefSeq" id="WP_014826563.1">
    <property type="nucleotide sequence ID" value="NC_018068.1"/>
</dbReference>
<name>I4D432_DESAJ</name>
<proteinExistence type="predicted"/>
<dbReference type="AlphaFoldDB" id="I4D432"/>
<accession>I4D432</accession>
<reference evidence="1 2" key="1">
    <citation type="journal article" date="2012" name="J. Bacteriol.">
        <title>Complete genome sequences of Desulfosporosinus orientis DSM765T, Desulfosporosinus youngiae DSM17734T, Desulfosporosinus meridiei DSM13257T, and Desulfosporosinus acidiphilus DSM22704T.</title>
        <authorList>
            <person name="Pester M."/>
            <person name="Brambilla E."/>
            <person name="Alazard D."/>
            <person name="Rattei T."/>
            <person name="Weinmaier T."/>
            <person name="Han J."/>
            <person name="Lucas S."/>
            <person name="Lapidus A."/>
            <person name="Cheng J.F."/>
            <person name="Goodwin L."/>
            <person name="Pitluck S."/>
            <person name="Peters L."/>
            <person name="Ovchinnikova G."/>
            <person name="Teshima H."/>
            <person name="Detter J.C."/>
            <person name="Han C.S."/>
            <person name="Tapia R."/>
            <person name="Land M.L."/>
            <person name="Hauser L."/>
            <person name="Kyrpides N.C."/>
            <person name="Ivanova N.N."/>
            <person name="Pagani I."/>
            <person name="Huntmann M."/>
            <person name="Wei C.L."/>
            <person name="Davenport K.W."/>
            <person name="Daligault H."/>
            <person name="Chain P.S."/>
            <person name="Chen A."/>
            <person name="Mavromatis K."/>
            <person name="Markowitz V."/>
            <person name="Szeto E."/>
            <person name="Mikhailova N."/>
            <person name="Pati A."/>
            <person name="Wagner M."/>
            <person name="Woyke T."/>
            <person name="Ollivier B."/>
            <person name="Klenk H.P."/>
            <person name="Spring S."/>
            <person name="Loy A."/>
        </authorList>
    </citation>
    <scope>NUCLEOTIDE SEQUENCE [LARGE SCALE GENOMIC DNA]</scope>
    <source>
        <strain evidence="2">DSM 22704 / JCM 16185 / SJ4</strain>
    </source>
</reference>